<name>A0A2J5I461_9EURO</name>
<proteinExistence type="inferred from homology"/>
<dbReference type="AlphaFoldDB" id="A0A2J5I461"/>
<dbReference type="InterPro" id="IPR036396">
    <property type="entry name" value="Cyt_P450_sf"/>
</dbReference>
<reference evidence="11" key="1">
    <citation type="submission" date="2017-12" db="EMBL/GenBank/DDBJ databases">
        <authorList>
            <consortium name="DOE Joint Genome Institute"/>
            <person name="Mondo S.J."/>
            <person name="Kjaerbolling I."/>
            <person name="Vesth T.C."/>
            <person name="Frisvad J.C."/>
            <person name="Nybo J.L."/>
            <person name="Theobald S."/>
            <person name="Kuo A."/>
            <person name="Bowyer P."/>
            <person name="Matsuda Y."/>
            <person name="Lyhne E.K."/>
            <person name="Kogle M.E."/>
            <person name="Clum A."/>
            <person name="Lipzen A."/>
            <person name="Salamov A."/>
            <person name="Ngan C.Y."/>
            <person name="Daum C."/>
            <person name="Chiniquy J."/>
            <person name="Barry K."/>
            <person name="LaButti K."/>
            <person name="Haridas S."/>
            <person name="Simmons B.A."/>
            <person name="Magnuson J.K."/>
            <person name="Mortensen U.H."/>
            <person name="Larsen T.O."/>
            <person name="Grigoriev I.V."/>
            <person name="Baker S.E."/>
            <person name="Andersen M.R."/>
            <person name="Nordberg H.P."/>
            <person name="Cantor M.N."/>
            <person name="Hua S.X."/>
        </authorList>
    </citation>
    <scope>NUCLEOTIDE SEQUENCE [LARGE SCALE GENOMIC DNA]</scope>
    <source>
        <strain evidence="11">IBT 19404</strain>
    </source>
</reference>
<comment type="similarity">
    <text evidence="2 8">Belongs to the cytochrome P450 family.</text>
</comment>
<organism evidence="10 11">
    <name type="scientific">Aspergillus taichungensis</name>
    <dbReference type="NCBI Taxonomy" id="482145"/>
    <lineage>
        <taxon>Eukaryota</taxon>
        <taxon>Fungi</taxon>
        <taxon>Dikarya</taxon>
        <taxon>Ascomycota</taxon>
        <taxon>Pezizomycotina</taxon>
        <taxon>Eurotiomycetes</taxon>
        <taxon>Eurotiomycetidae</taxon>
        <taxon>Eurotiales</taxon>
        <taxon>Aspergillaceae</taxon>
        <taxon>Aspergillus</taxon>
        <taxon>Aspergillus subgen. Circumdati</taxon>
    </lineage>
</organism>
<dbReference type="GO" id="GO:0005506">
    <property type="term" value="F:iron ion binding"/>
    <property type="evidence" value="ECO:0007669"/>
    <property type="project" value="InterPro"/>
</dbReference>
<evidence type="ECO:0000256" key="1">
    <source>
        <dbReference type="ARBA" id="ARBA00001971"/>
    </source>
</evidence>
<keyword evidence="11" id="KW-1185">Reference proteome</keyword>
<dbReference type="PRINTS" id="PR00385">
    <property type="entry name" value="P450"/>
</dbReference>
<evidence type="ECO:0000256" key="2">
    <source>
        <dbReference type="ARBA" id="ARBA00010617"/>
    </source>
</evidence>
<evidence type="ECO:0000256" key="7">
    <source>
        <dbReference type="PIRSR" id="PIRSR602401-1"/>
    </source>
</evidence>
<dbReference type="InterPro" id="IPR050121">
    <property type="entry name" value="Cytochrome_P450_monoxygenase"/>
</dbReference>
<dbReference type="EMBL" id="KZ559509">
    <property type="protein sequence ID" value="PLN84686.1"/>
    <property type="molecule type" value="Genomic_DNA"/>
</dbReference>
<comment type="cofactor">
    <cofactor evidence="1 7">
        <name>heme</name>
        <dbReference type="ChEBI" id="CHEBI:30413"/>
    </cofactor>
</comment>
<keyword evidence="5 7" id="KW-0408">Iron</keyword>
<evidence type="ECO:0000256" key="5">
    <source>
        <dbReference type="ARBA" id="ARBA00023004"/>
    </source>
</evidence>
<sequence length="593" mass="66797">MFTATAIALLLLALLYLGYWAALPSPLPDIPYNVASRHRLLGDIPDMLKEVSKTGDIVSWLRDQHLKSKSVISQIFIRPMGKPILLVSDYEEARDVMVNRIKDFDRTSLTAETFGGLLNRQQFTLKTGPEWKFHRRLVQDTMTPAFLSKVAAPSIYASSRRFVELWRVKERLAGGAPFSATEDIFHSALDAVLAFSFGPQFPQNATDPQTNLLKDLLPSELRSTNGHAADQDEAVHFPHAKIDEAIESMLELGDAMEQVKSAPSPRMKWWYVKATPTFKRLRRIKDACIRREIEKAVEARGRHQPSSDGAVWERSAVDRIVDKEESQARKEGRRPDFFSAAVMEEVFGFIVAGHDTMSTTLCWGVKLLADHADCQSQLRQDLFAAFRSAAEEKRAPTVEEIMQTSVPLLDATMEEILRCGGTVPIGDREAIRDTTLLGHRIPKGTLVFFLHNSHSMLRPALDVDDSRRSPRTLEARERGQTRSWGEEDIAQFRPARWLVPKTQDDSDGGDDAGLVFDPHAGPTIPFGLGVRACFGRRLAYVEFRIMLIMMIWHFELLKCPDAMSGYAGCLAVVNKPRQCFVRLRMVDIDQAFS</sequence>
<evidence type="ECO:0000256" key="4">
    <source>
        <dbReference type="ARBA" id="ARBA00023002"/>
    </source>
</evidence>
<dbReference type="PANTHER" id="PTHR24305:SF232">
    <property type="entry name" value="P450, PUTATIVE (EUROFUNG)-RELATED"/>
    <property type="match status" value="1"/>
</dbReference>
<accession>A0A2J5I461</accession>
<dbReference type="Gene3D" id="1.10.630.10">
    <property type="entry name" value="Cytochrome P450"/>
    <property type="match status" value="1"/>
</dbReference>
<gene>
    <name evidence="10" type="ORF">BDW42DRAFT_161982</name>
</gene>
<evidence type="ECO:0000256" key="3">
    <source>
        <dbReference type="ARBA" id="ARBA00022723"/>
    </source>
</evidence>
<feature type="binding site" description="axial binding residue" evidence="7">
    <location>
        <position position="533"/>
    </location>
    <ligand>
        <name>heme</name>
        <dbReference type="ChEBI" id="CHEBI:30413"/>
    </ligand>
    <ligandPart>
        <name>Fe</name>
        <dbReference type="ChEBI" id="CHEBI:18248"/>
    </ligandPart>
</feature>
<dbReference type="GO" id="GO:0004497">
    <property type="term" value="F:monooxygenase activity"/>
    <property type="evidence" value="ECO:0007669"/>
    <property type="project" value="UniProtKB-KW"/>
</dbReference>
<evidence type="ECO:0000256" key="8">
    <source>
        <dbReference type="RuleBase" id="RU000461"/>
    </source>
</evidence>
<dbReference type="GO" id="GO:0020037">
    <property type="term" value="F:heme binding"/>
    <property type="evidence" value="ECO:0007669"/>
    <property type="project" value="InterPro"/>
</dbReference>
<dbReference type="Proteomes" id="UP000235023">
    <property type="component" value="Unassembled WGS sequence"/>
</dbReference>
<dbReference type="Pfam" id="PF00067">
    <property type="entry name" value="p450"/>
    <property type="match status" value="2"/>
</dbReference>
<dbReference type="InterPro" id="IPR017972">
    <property type="entry name" value="Cyt_P450_CS"/>
</dbReference>
<keyword evidence="4 8" id="KW-0560">Oxidoreductase</keyword>
<dbReference type="InterPro" id="IPR001128">
    <property type="entry name" value="Cyt_P450"/>
</dbReference>
<dbReference type="GO" id="GO:0016705">
    <property type="term" value="F:oxidoreductase activity, acting on paired donors, with incorporation or reduction of molecular oxygen"/>
    <property type="evidence" value="ECO:0007669"/>
    <property type="project" value="InterPro"/>
</dbReference>
<keyword evidence="9" id="KW-0732">Signal</keyword>
<dbReference type="SUPFAM" id="SSF48264">
    <property type="entry name" value="Cytochrome P450"/>
    <property type="match status" value="1"/>
</dbReference>
<keyword evidence="7 8" id="KW-0349">Heme</keyword>
<keyword evidence="6 8" id="KW-0503">Monooxygenase</keyword>
<protein>
    <submittedName>
        <fullName evidence="10">Cytochrome P450</fullName>
    </submittedName>
</protein>
<dbReference type="PRINTS" id="PR00463">
    <property type="entry name" value="EP450I"/>
</dbReference>
<evidence type="ECO:0000313" key="10">
    <source>
        <dbReference type="EMBL" id="PLN84686.1"/>
    </source>
</evidence>
<feature type="signal peptide" evidence="9">
    <location>
        <begin position="1"/>
        <end position="21"/>
    </location>
</feature>
<dbReference type="PROSITE" id="PS00086">
    <property type="entry name" value="CYTOCHROME_P450"/>
    <property type="match status" value="1"/>
</dbReference>
<keyword evidence="3 7" id="KW-0479">Metal-binding</keyword>
<dbReference type="OrthoDB" id="1470350at2759"/>
<dbReference type="PANTHER" id="PTHR24305">
    <property type="entry name" value="CYTOCHROME P450"/>
    <property type="match status" value="1"/>
</dbReference>
<evidence type="ECO:0000313" key="11">
    <source>
        <dbReference type="Proteomes" id="UP000235023"/>
    </source>
</evidence>
<feature type="chain" id="PRO_5014450934" evidence="9">
    <location>
        <begin position="22"/>
        <end position="593"/>
    </location>
</feature>
<evidence type="ECO:0000256" key="9">
    <source>
        <dbReference type="SAM" id="SignalP"/>
    </source>
</evidence>
<evidence type="ECO:0000256" key="6">
    <source>
        <dbReference type="ARBA" id="ARBA00023033"/>
    </source>
</evidence>
<dbReference type="InterPro" id="IPR002401">
    <property type="entry name" value="Cyt_P450_E_grp-I"/>
</dbReference>